<accession>A0A3B1CL10</accession>
<reference evidence="2" key="1">
    <citation type="submission" date="2018-06" db="EMBL/GenBank/DDBJ databases">
        <authorList>
            <person name="Zhirakovskaya E."/>
        </authorList>
    </citation>
    <scope>NUCLEOTIDE SEQUENCE</scope>
</reference>
<sequence length="43" mass="4725">MVDVGKKAPAFTLLDQNEKKTSLKDFSGKTLVMFFYPKANTGG</sequence>
<evidence type="ECO:0000259" key="1">
    <source>
        <dbReference type="Pfam" id="PF00578"/>
    </source>
</evidence>
<proteinExistence type="predicted"/>
<organism evidence="2">
    <name type="scientific">hydrothermal vent metagenome</name>
    <dbReference type="NCBI Taxonomy" id="652676"/>
    <lineage>
        <taxon>unclassified sequences</taxon>
        <taxon>metagenomes</taxon>
        <taxon>ecological metagenomes</taxon>
    </lineage>
</organism>
<dbReference type="InterPro" id="IPR036249">
    <property type="entry name" value="Thioredoxin-like_sf"/>
</dbReference>
<dbReference type="SUPFAM" id="SSF52833">
    <property type="entry name" value="Thioredoxin-like"/>
    <property type="match status" value="1"/>
</dbReference>
<dbReference type="Gene3D" id="3.40.30.10">
    <property type="entry name" value="Glutaredoxin"/>
    <property type="match status" value="1"/>
</dbReference>
<protein>
    <recommendedName>
        <fullName evidence="1">Alkyl hydroperoxide reductase subunit C/ Thiol specific antioxidant domain-containing protein</fullName>
    </recommendedName>
</protein>
<feature type="domain" description="Alkyl hydroperoxide reductase subunit C/ Thiol specific antioxidant" evidence="1">
    <location>
        <begin position="4"/>
        <end position="42"/>
    </location>
</feature>
<dbReference type="EMBL" id="UOGC01000051">
    <property type="protein sequence ID" value="VAX17417.1"/>
    <property type="molecule type" value="Genomic_DNA"/>
</dbReference>
<name>A0A3B1CL10_9ZZZZ</name>
<dbReference type="GO" id="GO:0016209">
    <property type="term" value="F:antioxidant activity"/>
    <property type="evidence" value="ECO:0007669"/>
    <property type="project" value="InterPro"/>
</dbReference>
<gene>
    <name evidence="2" type="ORF">MNBD_NITROSPINAE01-731</name>
</gene>
<dbReference type="GO" id="GO:0016491">
    <property type="term" value="F:oxidoreductase activity"/>
    <property type="evidence" value="ECO:0007669"/>
    <property type="project" value="InterPro"/>
</dbReference>
<dbReference type="InterPro" id="IPR000866">
    <property type="entry name" value="AhpC/TSA"/>
</dbReference>
<dbReference type="Pfam" id="PF00578">
    <property type="entry name" value="AhpC-TSA"/>
    <property type="match status" value="1"/>
</dbReference>
<evidence type="ECO:0000313" key="2">
    <source>
        <dbReference type="EMBL" id="VAX17417.1"/>
    </source>
</evidence>
<dbReference type="AlphaFoldDB" id="A0A3B1CL10"/>